<dbReference type="GO" id="GO:0006281">
    <property type="term" value="P:DNA repair"/>
    <property type="evidence" value="ECO:0007669"/>
    <property type="project" value="InterPro"/>
</dbReference>
<dbReference type="InterPro" id="IPR041122">
    <property type="entry name" value="RecJ_OB"/>
</dbReference>
<feature type="domain" description="RecJ OB" evidence="8">
    <location>
        <begin position="452"/>
        <end position="557"/>
    </location>
</feature>
<comment type="similarity">
    <text evidence="1">Belongs to the RecJ family.</text>
</comment>
<evidence type="ECO:0000256" key="5">
    <source>
        <dbReference type="ARBA" id="ARBA00022839"/>
    </source>
</evidence>
<proteinExistence type="inferred from homology"/>
<dbReference type="NCBIfam" id="TIGR00644">
    <property type="entry name" value="recJ"/>
    <property type="match status" value="1"/>
</dbReference>
<evidence type="ECO:0000313" key="9">
    <source>
        <dbReference type="EMBL" id="MST61835.1"/>
    </source>
</evidence>
<dbReference type="AlphaFoldDB" id="A0A6N7WY89"/>
<keyword evidence="5 9" id="KW-0269">Exonuclease</keyword>
<evidence type="ECO:0000259" key="8">
    <source>
        <dbReference type="Pfam" id="PF17768"/>
    </source>
</evidence>
<name>A0A6N7WY89_9FIRM</name>
<dbReference type="Gene3D" id="3.10.310.30">
    <property type="match status" value="1"/>
</dbReference>
<evidence type="ECO:0000256" key="3">
    <source>
        <dbReference type="ARBA" id="ARBA00022722"/>
    </source>
</evidence>
<dbReference type="Proteomes" id="UP000440713">
    <property type="component" value="Unassembled WGS sequence"/>
</dbReference>
<dbReference type="GO" id="GO:0003676">
    <property type="term" value="F:nucleic acid binding"/>
    <property type="evidence" value="ECO:0007669"/>
    <property type="project" value="InterPro"/>
</dbReference>
<organism evidence="9 10">
    <name type="scientific">Peptostreptococcus porci</name>
    <dbReference type="NCBI Taxonomy" id="2652282"/>
    <lineage>
        <taxon>Bacteria</taxon>
        <taxon>Bacillati</taxon>
        <taxon>Bacillota</taxon>
        <taxon>Clostridia</taxon>
        <taxon>Peptostreptococcales</taxon>
        <taxon>Peptostreptococcaceae</taxon>
        <taxon>Peptostreptococcus</taxon>
    </lineage>
</organism>
<dbReference type="EMBL" id="VUNE01000001">
    <property type="protein sequence ID" value="MST61835.1"/>
    <property type="molecule type" value="Genomic_DNA"/>
</dbReference>
<accession>A0A6N7WY89</accession>
<dbReference type="GO" id="GO:0006310">
    <property type="term" value="P:DNA recombination"/>
    <property type="evidence" value="ECO:0007669"/>
    <property type="project" value="InterPro"/>
</dbReference>
<evidence type="ECO:0000256" key="4">
    <source>
        <dbReference type="ARBA" id="ARBA00022801"/>
    </source>
</evidence>
<evidence type="ECO:0000313" key="10">
    <source>
        <dbReference type="Proteomes" id="UP000440713"/>
    </source>
</evidence>
<dbReference type="SUPFAM" id="SSF64182">
    <property type="entry name" value="DHH phosphoesterases"/>
    <property type="match status" value="1"/>
</dbReference>
<evidence type="ECO:0000256" key="2">
    <source>
        <dbReference type="ARBA" id="ARBA00019841"/>
    </source>
</evidence>
<dbReference type="InterPro" id="IPR001667">
    <property type="entry name" value="DDH_dom"/>
</dbReference>
<keyword evidence="4" id="KW-0378">Hydrolase</keyword>
<dbReference type="InterPro" id="IPR003156">
    <property type="entry name" value="DHHA1_dom"/>
</dbReference>
<keyword evidence="3" id="KW-0540">Nuclease</keyword>
<dbReference type="Gene3D" id="3.90.1640.30">
    <property type="match status" value="1"/>
</dbReference>
<feature type="domain" description="DDH" evidence="6">
    <location>
        <begin position="77"/>
        <end position="225"/>
    </location>
</feature>
<keyword evidence="10" id="KW-1185">Reference proteome</keyword>
<comment type="caution">
    <text evidence="9">The sequence shown here is derived from an EMBL/GenBank/DDBJ whole genome shotgun (WGS) entry which is preliminary data.</text>
</comment>
<evidence type="ECO:0000259" key="7">
    <source>
        <dbReference type="Pfam" id="PF02272"/>
    </source>
</evidence>
<dbReference type="Pfam" id="PF17768">
    <property type="entry name" value="RecJ_OB"/>
    <property type="match status" value="1"/>
</dbReference>
<dbReference type="InterPro" id="IPR051673">
    <property type="entry name" value="SSDNA_exonuclease_RecJ"/>
</dbReference>
<dbReference type="PANTHER" id="PTHR30255">
    <property type="entry name" value="SINGLE-STRANDED-DNA-SPECIFIC EXONUCLEASE RECJ"/>
    <property type="match status" value="1"/>
</dbReference>
<feature type="domain" description="DHHA1" evidence="7">
    <location>
        <begin position="344"/>
        <end position="435"/>
    </location>
</feature>
<dbReference type="InterPro" id="IPR004610">
    <property type="entry name" value="RecJ"/>
</dbReference>
<dbReference type="Pfam" id="PF01368">
    <property type="entry name" value="DHH"/>
    <property type="match status" value="1"/>
</dbReference>
<reference evidence="9 10" key="1">
    <citation type="submission" date="2019-08" db="EMBL/GenBank/DDBJ databases">
        <title>In-depth cultivation of the pig gut microbiome towards novel bacterial diversity and tailored functional studies.</title>
        <authorList>
            <person name="Wylensek D."/>
            <person name="Hitch T.C.A."/>
            <person name="Clavel T."/>
        </authorList>
    </citation>
    <scope>NUCLEOTIDE SEQUENCE [LARGE SCALE GENOMIC DNA]</scope>
    <source>
        <strain evidence="9 10">WCA-SAB-591-4A-A</strain>
    </source>
</reference>
<sequence length="819" mass="93330">MKKWTLKCKSKPSGNKFTIEKGISDEIAQIMINRSVADDDLDMFLNPSLDFLRNPFLLKDMDKAVERIYSAFSRNEKIFVYGDYDVDGVSSTSIMMIFFDNIGYKNVDYYIPNRLEEGYGLNTDAIDYLKENNADLIITVDCGITSVNEVEYAREKGIDVIITDHHECQEKLPNAVAVIDHKRPDCDYPFKGLCGCGIAFKLIHALSGDDFYKDIYKYLEIVSLATICDMMPVLDENRIIVKNGFEIIGKGENLGMKALIEVCGLVDTKINSSHLGFALGPRINASGRLGFSNLGVKLFTTKDTEEAKQIAEIMDINNSKRQEIESDIFFKAEELIEKNSSKDDKVLVLASEGWHHGIIGIVASKITEKYYKPCVLLCIEDGMAVGSARSIKGFDLFSALFQCKEFMVKFGGHEQAAGMTVREEDIENLRVKLNHVADYSLSNEDLIEEIKIEYEISEDSLNLEFVDSLHDLEPFGINNPTPYFLIRDCIVKSRYLIGKDKNHLKIGIEKGKSFECVGFGMAHLSELFEVGDSIDLVFKADKNTFNGNTKVQLLIKDIRLNKTKSVYKHTNFFGEYANNVLSYCERVINDNNSDCANSHYPDLERHSSIVDSIVNRKNKRVENIAELFDGKNLFIINTLNGMFRLFSDINILNNEKIEFIFISNIDKRDIKGYNKIIMYDYPNNLDEVYYLLKEKDENTDIIMNVNESDFVHLMRKFSNMKFDRNKFVKIYKYLNNLSIGEINIGELVENTGVPVISVLLIINILKTEDLIDFNIDLENGTINFKILPKPEKKVNLEENVIVKKISSDLDGFIKMYGLD</sequence>
<evidence type="ECO:0000259" key="6">
    <source>
        <dbReference type="Pfam" id="PF01368"/>
    </source>
</evidence>
<dbReference type="RefSeq" id="WP_154537214.1">
    <property type="nucleotide sequence ID" value="NZ_VUNE01000001.1"/>
</dbReference>
<evidence type="ECO:0000256" key="1">
    <source>
        <dbReference type="ARBA" id="ARBA00005915"/>
    </source>
</evidence>
<dbReference type="InterPro" id="IPR038763">
    <property type="entry name" value="DHH_sf"/>
</dbReference>
<dbReference type="Pfam" id="PF02272">
    <property type="entry name" value="DHHA1"/>
    <property type="match status" value="1"/>
</dbReference>
<dbReference type="PANTHER" id="PTHR30255:SF2">
    <property type="entry name" value="SINGLE-STRANDED-DNA-SPECIFIC EXONUCLEASE RECJ"/>
    <property type="match status" value="1"/>
</dbReference>
<protein>
    <recommendedName>
        <fullName evidence="2">Single-stranded-DNA-specific exonuclease RecJ</fullName>
    </recommendedName>
</protein>
<dbReference type="GO" id="GO:0008409">
    <property type="term" value="F:5'-3' exonuclease activity"/>
    <property type="evidence" value="ECO:0007669"/>
    <property type="project" value="InterPro"/>
</dbReference>
<gene>
    <name evidence="9" type="primary">recJ</name>
    <name evidence="9" type="ORF">FYJ71_02455</name>
</gene>